<dbReference type="AlphaFoldDB" id="A0A0E9UVD5"/>
<reference evidence="1" key="1">
    <citation type="submission" date="2014-11" db="EMBL/GenBank/DDBJ databases">
        <authorList>
            <person name="Amaro Gonzalez C."/>
        </authorList>
    </citation>
    <scope>NUCLEOTIDE SEQUENCE</scope>
</reference>
<name>A0A0E9UVD5_ANGAN</name>
<organism evidence="1">
    <name type="scientific">Anguilla anguilla</name>
    <name type="common">European freshwater eel</name>
    <name type="synonym">Muraena anguilla</name>
    <dbReference type="NCBI Taxonomy" id="7936"/>
    <lineage>
        <taxon>Eukaryota</taxon>
        <taxon>Metazoa</taxon>
        <taxon>Chordata</taxon>
        <taxon>Craniata</taxon>
        <taxon>Vertebrata</taxon>
        <taxon>Euteleostomi</taxon>
        <taxon>Actinopterygii</taxon>
        <taxon>Neopterygii</taxon>
        <taxon>Teleostei</taxon>
        <taxon>Anguilliformes</taxon>
        <taxon>Anguillidae</taxon>
        <taxon>Anguilla</taxon>
    </lineage>
</organism>
<evidence type="ECO:0000313" key="1">
    <source>
        <dbReference type="EMBL" id="JAH68918.1"/>
    </source>
</evidence>
<accession>A0A0E9UVD5</accession>
<protein>
    <submittedName>
        <fullName evidence="1">Uncharacterized protein</fullName>
    </submittedName>
</protein>
<dbReference type="EMBL" id="GBXM01039659">
    <property type="protein sequence ID" value="JAH68918.1"/>
    <property type="molecule type" value="Transcribed_RNA"/>
</dbReference>
<sequence length="25" mass="2877">MKIIILSYCQQFHSGLIPSEKLSQL</sequence>
<proteinExistence type="predicted"/>
<reference evidence="1" key="2">
    <citation type="journal article" date="2015" name="Fish Shellfish Immunol.">
        <title>Early steps in the European eel (Anguilla anguilla)-Vibrio vulnificus interaction in the gills: Role of the RtxA13 toxin.</title>
        <authorList>
            <person name="Callol A."/>
            <person name="Pajuelo D."/>
            <person name="Ebbesson L."/>
            <person name="Teles M."/>
            <person name="MacKenzie S."/>
            <person name="Amaro C."/>
        </authorList>
    </citation>
    <scope>NUCLEOTIDE SEQUENCE</scope>
</reference>